<dbReference type="EMBL" id="MHVS01000005">
    <property type="protein sequence ID" value="OHA96357.1"/>
    <property type="molecule type" value="Genomic_DNA"/>
</dbReference>
<dbReference type="Gene3D" id="2.60.40.10">
    <property type="entry name" value="Immunoglobulins"/>
    <property type="match status" value="1"/>
</dbReference>
<keyword evidence="2" id="KW-0732">Signal</keyword>
<feature type="compositionally biased region" description="Pro residues" evidence="1">
    <location>
        <begin position="502"/>
        <end position="516"/>
    </location>
</feature>
<evidence type="ECO:0000256" key="2">
    <source>
        <dbReference type="SAM" id="SignalP"/>
    </source>
</evidence>
<name>A0A1G2TGE0_9BACT</name>
<accession>A0A1G2TGE0</accession>
<proteinExistence type="predicted"/>
<feature type="compositionally biased region" description="Basic and acidic residues" evidence="1">
    <location>
        <begin position="300"/>
        <end position="312"/>
    </location>
</feature>
<organism evidence="3 4">
    <name type="scientific">Candidatus Zambryskibacteria bacterium RIFCSPHIGHO2_02_FULL_43_37</name>
    <dbReference type="NCBI Taxonomy" id="1802749"/>
    <lineage>
        <taxon>Bacteria</taxon>
        <taxon>Candidatus Zambryskiibacteriota</taxon>
    </lineage>
</organism>
<evidence type="ECO:0000313" key="4">
    <source>
        <dbReference type="Proteomes" id="UP000177279"/>
    </source>
</evidence>
<reference evidence="3 4" key="1">
    <citation type="journal article" date="2016" name="Nat. Commun.">
        <title>Thousands of microbial genomes shed light on interconnected biogeochemical processes in an aquifer system.</title>
        <authorList>
            <person name="Anantharaman K."/>
            <person name="Brown C.T."/>
            <person name="Hug L.A."/>
            <person name="Sharon I."/>
            <person name="Castelle C.J."/>
            <person name="Probst A.J."/>
            <person name="Thomas B.C."/>
            <person name="Singh A."/>
            <person name="Wilkins M.J."/>
            <person name="Karaoz U."/>
            <person name="Brodie E.L."/>
            <person name="Williams K.H."/>
            <person name="Hubbard S.S."/>
            <person name="Banfield J.F."/>
        </authorList>
    </citation>
    <scope>NUCLEOTIDE SEQUENCE [LARGE SCALE GENOMIC DNA]</scope>
</reference>
<feature type="signal peptide" evidence="2">
    <location>
        <begin position="1"/>
        <end position="21"/>
    </location>
</feature>
<dbReference type="AlphaFoldDB" id="A0A1G2TGE0"/>
<dbReference type="Proteomes" id="UP000177279">
    <property type="component" value="Unassembled WGS sequence"/>
</dbReference>
<feature type="region of interest" description="Disordered" evidence="1">
    <location>
        <begin position="293"/>
        <end position="316"/>
    </location>
</feature>
<evidence type="ECO:0000256" key="1">
    <source>
        <dbReference type="SAM" id="MobiDB-lite"/>
    </source>
</evidence>
<feature type="region of interest" description="Disordered" evidence="1">
    <location>
        <begin position="494"/>
        <end position="523"/>
    </location>
</feature>
<sequence>MSYKKFTVLILALSISFLSFAPVVRAQTAVPVSDSAIRQKEVGITVFGVTVPGLSWDSIALTIAKSTISRLVNSTVKWINNGFDGNPAYVNNPKQYFTDIADGEAGEFIRGSELGLLCSPFQANIRLSLMQEYYEPLPYQCTLSEVTSNIEGFFDDFSQGGWDAWFSMTQNPTNNPYGAYLKARIDMDSRIANAIGLKNQQLDRGRGFLSFEKCPSGSFEGTDEELNKGCFKTGTWEKVDATVVTPGSVIETQLSTVLGTGIRQLELADEFDEIVGALVTQLLQKVLGGGGLASGAGTGDTERPPGQERRPVPVDIDGDGIIDGTDTDGNGSPDICLFGGENDTIGPPCLGSGEFGPPEGGGGGDTCSVSGQQYEGVLRDAEAQVASVNPEVASLLNLEDANGYKANSKRFLDVVVQILEGQGYNATTDVLNGHNNPNTGDAIAIWRDGDSNMERYDAMLGGNGKPVSQSAIAEFTGFVPLGCTTSGGSKECGCDNGLNNPSPSPSPSPSPTPAPVPGGASISSVTPNVAQAGVTTITITGTNLTNQVSFYDGTGARNTVVGTVNSAGTQTTVLVPGDLPIGNATVKIYQGNQVWSNGILIQISSQAAPVTTIPTTGSIDLGAGTFPDTAYFNNRIYVAVQQNDKLNLYNFDKNLSDQKVTVIPFSVGQAFPRLMVWNNILWLAFRNGDNSSGIAESIKLWRSDTQAIEEIAGGYGNDPVALGQGYIAWQTFTELKIKRRPVSGGTITTLGNALPTGLSRILAGGSVISIDQDRNAVTWGLRAWFAGDLTVAEDITPHDDNGAVGRFNNDSSTEFNLWAGQRTHTPHAATDGLGNYVVATWDPTVRVATFKK</sequence>
<gene>
    <name evidence="3" type="ORF">A3D49_00485</name>
</gene>
<comment type="caution">
    <text evidence="3">The sequence shown here is derived from an EMBL/GenBank/DDBJ whole genome shotgun (WGS) entry which is preliminary data.</text>
</comment>
<evidence type="ECO:0000313" key="3">
    <source>
        <dbReference type="EMBL" id="OHA96357.1"/>
    </source>
</evidence>
<evidence type="ECO:0008006" key="5">
    <source>
        <dbReference type="Google" id="ProtNLM"/>
    </source>
</evidence>
<feature type="chain" id="PRO_5009584572" description="IPT/TIG domain-containing protein" evidence="2">
    <location>
        <begin position="22"/>
        <end position="852"/>
    </location>
</feature>
<dbReference type="InterPro" id="IPR013783">
    <property type="entry name" value="Ig-like_fold"/>
</dbReference>
<protein>
    <recommendedName>
        <fullName evidence="5">IPT/TIG domain-containing protein</fullName>
    </recommendedName>
</protein>